<proteinExistence type="predicted"/>
<accession>A0A4Z0M8B5</accession>
<name>A0A4Z0M8B5_9GAMM</name>
<dbReference type="EMBL" id="SRLE01000002">
    <property type="protein sequence ID" value="TGD75640.1"/>
    <property type="molecule type" value="Genomic_DNA"/>
</dbReference>
<evidence type="ECO:0000256" key="1">
    <source>
        <dbReference type="ARBA" id="ARBA00023125"/>
    </source>
</evidence>
<evidence type="ECO:0000256" key="2">
    <source>
        <dbReference type="PROSITE-ProRule" id="PRU00335"/>
    </source>
</evidence>
<comment type="caution">
    <text evidence="4">The sequence shown here is derived from an EMBL/GenBank/DDBJ whole genome shotgun (WGS) entry which is preliminary data.</text>
</comment>
<dbReference type="OrthoDB" id="9811084at2"/>
<dbReference type="PROSITE" id="PS50977">
    <property type="entry name" value="HTH_TETR_2"/>
    <property type="match status" value="1"/>
</dbReference>
<reference evidence="4 5" key="1">
    <citation type="submission" date="2019-04" db="EMBL/GenBank/DDBJ databases">
        <title>Taxonomy of novel Haliea sp. from mangrove soil of West Coast of India.</title>
        <authorList>
            <person name="Verma A."/>
            <person name="Kumar P."/>
            <person name="Krishnamurthi S."/>
        </authorList>
    </citation>
    <scope>NUCLEOTIDE SEQUENCE [LARGE SCALE GENOMIC DNA]</scope>
    <source>
        <strain evidence="4 5">SAOS-164</strain>
    </source>
</reference>
<feature type="DNA-binding region" description="H-T-H motif" evidence="2">
    <location>
        <begin position="38"/>
        <end position="57"/>
    </location>
</feature>
<evidence type="ECO:0000259" key="3">
    <source>
        <dbReference type="PROSITE" id="PS50977"/>
    </source>
</evidence>
<dbReference type="PANTHER" id="PTHR43479:SF7">
    <property type="entry name" value="TETR-FAMILY TRANSCRIPTIONAL REGULATOR"/>
    <property type="match status" value="1"/>
</dbReference>
<feature type="domain" description="HTH tetR-type" evidence="3">
    <location>
        <begin position="15"/>
        <end position="75"/>
    </location>
</feature>
<dbReference type="RefSeq" id="WP_135440892.1">
    <property type="nucleotide sequence ID" value="NZ_SRLE01000002.1"/>
</dbReference>
<dbReference type="Gene3D" id="1.10.357.10">
    <property type="entry name" value="Tetracycline Repressor, domain 2"/>
    <property type="match status" value="1"/>
</dbReference>
<organism evidence="4 5">
    <name type="scientific">Mangrovimicrobium sediminis</name>
    <dbReference type="NCBI Taxonomy" id="2562682"/>
    <lineage>
        <taxon>Bacteria</taxon>
        <taxon>Pseudomonadati</taxon>
        <taxon>Pseudomonadota</taxon>
        <taxon>Gammaproteobacteria</taxon>
        <taxon>Cellvibrionales</taxon>
        <taxon>Halieaceae</taxon>
        <taxon>Mangrovimicrobium</taxon>
    </lineage>
</organism>
<sequence>MEQKVSKISSDPRALRSREALRRAILALLDRMPLEQITIADITGEADVGKTTFFRHYASKEALLDDIADEQIKRLIGLSLPVFEAHDLQAAAIALFSYVDAHRPLWTALLTGGAAGSIAEAYTRQSHAVAATKQPPAGWLPADCGVALVVSGTIGLLAWWLGQEQPISIRRVAEIYEKLVVAPVFAANRAPD</sequence>
<keyword evidence="5" id="KW-1185">Reference proteome</keyword>
<dbReference type="InterPro" id="IPR009057">
    <property type="entry name" value="Homeodomain-like_sf"/>
</dbReference>
<dbReference type="AlphaFoldDB" id="A0A4Z0M8B5"/>
<dbReference type="InterPro" id="IPR001647">
    <property type="entry name" value="HTH_TetR"/>
</dbReference>
<dbReference type="Proteomes" id="UP000298050">
    <property type="component" value="Unassembled WGS sequence"/>
</dbReference>
<evidence type="ECO:0000313" key="5">
    <source>
        <dbReference type="Proteomes" id="UP000298050"/>
    </source>
</evidence>
<dbReference type="Pfam" id="PF00440">
    <property type="entry name" value="TetR_N"/>
    <property type="match status" value="1"/>
</dbReference>
<evidence type="ECO:0000313" key="4">
    <source>
        <dbReference type="EMBL" id="TGD75640.1"/>
    </source>
</evidence>
<gene>
    <name evidence="4" type="ORF">E4634_01765</name>
</gene>
<dbReference type="GO" id="GO:0003677">
    <property type="term" value="F:DNA binding"/>
    <property type="evidence" value="ECO:0007669"/>
    <property type="project" value="UniProtKB-UniRule"/>
</dbReference>
<dbReference type="SUPFAM" id="SSF46689">
    <property type="entry name" value="Homeodomain-like"/>
    <property type="match status" value="1"/>
</dbReference>
<dbReference type="InterPro" id="IPR050624">
    <property type="entry name" value="HTH-type_Tx_Regulator"/>
</dbReference>
<dbReference type="PANTHER" id="PTHR43479">
    <property type="entry name" value="ACREF/ENVCD OPERON REPRESSOR-RELATED"/>
    <property type="match status" value="1"/>
</dbReference>
<keyword evidence="1 2" id="KW-0238">DNA-binding</keyword>
<protein>
    <submittedName>
        <fullName evidence="4">TetR/AcrR family transcriptional regulator</fullName>
    </submittedName>
</protein>